<evidence type="ECO:0000256" key="4">
    <source>
        <dbReference type="ARBA" id="ARBA00023015"/>
    </source>
</evidence>
<comment type="similarity">
    <text evidence="1 6">Belongs to the NusB family.</text>
</comment>
<dbReference type="InterPro" id="IPR011605">
    <property type="entry name" value="NusB_fam"/>
</dbReference>
<evidence type="ECO:0000256" key="6">
    <source>
        <dbReference type="HAMAP-Rule" id="MF_00073"/>
    </source>
</evidence>
<evidence type="ECO:0000256" key="1">
    <source>
        <dbReference type="ARBA" id="ARBA00005952"/>
    </source>
</evidence>
<evidence type="ECO:0000256" key="5">
    <source>
        <dbReference type="ARBA" id="ARBA00023163"/>
    </source>
</evidence>
<dbReference type="NCBIfam" id="NF001223">
    <property type="entry name" value="PRK00202.1-1"/>
    <property type="match status" value="1"/>
</dbReference>
<organism evidence="8 9">
    <name type="scientific">Secundilactobacillus hailunensis</name>
    <dbReference type="NCBI Taxonomy" id="2559923"/>
    <lineage>
        <taxon>Bacteria</taxon>
        <taxon>Bacillati</taxon>
        <taxon>Bacillota</taxon>
        <taxon>Bacilli</taxon>
        <taxon>Lactobacillales</taxon>
        <taxon>Lactobacillaceae</taxon>
        <taxon>Secundilactobacillus</taxon>
    </lineage>
</organism>
<gene>
    <name evidence="6 8" type="primary">nusB</name>
    <name evidence="8" type="ORF">ACFP1H_12380</name>
</gene>
<evidence type="ECO:0000256" key="3">
    <source>
        <dbReference type="ARBA" id="ARBA00022884"/>
    </source>
</evidence>
<feature type="domain" description="NusB/RsmB/TIM44" evidence="7">
    <location>
        <begin position="8"/>
        <end position="133"/>
    </location>
</feature>
<sequence>MTEELTRHQIRIRAFQTLFAMNANPEADRHVIYQQLLADEDGQAAAVPAYLETLVDGVLDKQDELDAQIKKYLTTNWTLQRIAKTDLVILRIAFYELDYQADIPKRVAVNEALELAKQFSDDRSRRFVNGVLSHEIEPDK</sequence>
<keyword evidence="5 6" id="KW-0804">Transcription</keyword>
<comment type="function">
    <text evidence="6">Involved in transcription antitermination. Required for transcription of ribosomal RNA (rRNA) genes. Binds specifically to the boxA antiterminator sequence of the ribosomal RNA (rrn) operons.</text>
</comment>
<dbReference type="PANTHER" id="PTHR11078:SF3">
    <property type="entry name" value="ANTITERMINATION NUSB DOMAIN-CONTAINING PROTEIN"/>
    <property type="match status" value="1"/>
</dbReference>
<dbReference type="InterPro" id="IPR035926">
    <property type="entry name" value="NusB-like_sf"/>
</dbReference>
<dbReference type="EMBL" id="JBHSSA010000120">
    <property type="protein sequence ID" value="MFC6255380.1"/>
    <property type="molecule type" value="Genomic_DNA"/>
</dbReference>
<comment type="caution">
    <text evidence="8">The sequence shown here is derived from an EMBL/GenBank/DDBJ whole genome shotgun (WGS) entry which is preliminary data.</text>
</comment>
<dbReference type="PANTHER" id="PTHR11078">
    <property type="entry name" value="N UTILIZATION SUBSTANCE PROTEIN B-RELATED"/>
    <property type="match status" value="1"/>
</dbReference>
<dbReference type="Pfam" id="PF01029">
    <property type="entry name" value="NusB"/>
    <property type="match status" value="1"/>
</dbReference>
<name>A0ABW1TCR8_9LACO</name>
<dbReference type="RefSeq" id="WP_137629845.1">
    <property type="nucleotide sequence ID" value="NZ_BJDO01000001.1"/>
</dbReference>
<keyword evidence="2 6" id="KW-0889">Transcription antitermination</keyword>
<dbReference type="Gene3D" id="1.10.940.10">
    <property type="entry name" value="NusB-like"/>
    <property type="match status" value="1"/>
</dbReference>
<keyword evidence="4 6" id="KW-0805">Transcription regulation</keyword>
<dbReference type="InterPro" id="IPR006027">
    <property type="entry name" value="NusB_RsmB_TIM44"/>
</dbReference>
<keyword evidence="3 6" id="KW-0694">RNA-binding</keyword>
<evidence type="ECO:0000256" key="2">
    <source>
        <dbReference type="ARBA" id="ARBA00022814"/>
    </source>
</evidence>
<proteinExistence type="inferred from homology"/>
<dbReference type="SUPFAM" id="SSF48013">
    <property type="entry name" value="NusB-like"/>
    <property type="match status" value="1"/>
</dbReference>
<reference evidence="9" key="1">
    <citation type="journal article" date="2019" name="Int. J. Syst. Evol. Microbiol.">
        <title>The Global Catalogue of Microorganisms (GCM) 10K type strain sequencing project: providing services to taxonomists for standard genome sequencing and annotation.</title>
        <authorList>
            <consortium name="The Broad Institute Genomics Platform"/>
            <consortium name="The Broad Institute Genome Sequencing Center for Infectious Disease"/>
            <person name="Wu L."/>
            <person name="Ma J."/>
        </authorList>
    </citation>
    <scope>NUCLEOTIDE SEQUENCE [LARGE SCALE GENOMIC DNA]</scope>
    <source>
        <strain evidence="9">CCM 8950</strain>
    </source>
</reference>
<dbReference type="HAMAP" id="MF_00073">
    <property type="entry name" value="NusB"/>
    <property type="match status" value="1"/>
</dbReference>
<evidence type="ECO:0000313" key="8">
    <source>
        <dbReference type="EMBL" id="MFC6255380.1"/>
    </source>
</evidence>
<accession>A0ABW1TCR8</accession>
<protein>
    <recommendedName>
        <fullName evidence="6">Transcription antitermination protein NusB</fullName>
    </recommendedName>
    <alternativeName>
        <fullName evidence="6">Antitermination factor NusB</fullName>
    </alternativeName>
</protein>
<dbReference type="NCBIfam" id="TIGR01951">
    <property type="entry name" value="nusB"/>
    <property type="match status" value="1"/>
</dbReference>
<evidence type="ECO:0000313" key="9">
    <source>
        <dbReference type="Proteomes" id="UP001596190"/>
    </source>
</evidence>
<keyword evidence="9" id="KW-1185">Reference proteome</keyword>
<evidence type="ECO:0000259" key="7">
    <source>
        <dbReference type="Pfam" id="PF01029"/>
    </source>
</evidence>
<dbReference type="Proteomes" id="UP001596190">
    <property type="component" value="Unassembled WGS sequence"/>
</dbReference>